<evidence type="ECO:0000256" key="5">
    <source>
        <dbReference type="ARBA" id="ARBA00047315"/>
    </source>
</evidence>
<comment type="catalytic activity">
    <reaction evidence="5">
        <text>(S)-acetoin + NAD(+) = diacetyl + NADH + H(+)</text>
        <dbReference type="Rhea" id="RHEA:27286"/>
        <dbReference type="ChEBI" id="CHEBI:15378"/>
        <dbReference type="ChEBI" id="CHEBI:15687"/>
        <dbReference type="ChEBI" id="CHEBI:16583"/>
        <dbReference type="ChEBI" id="CHEBI:57540"/>
        <dbReference type="ChEBI" id="CHEBI:57945"/>
        <dbReference type="EC" id="1.1.1.304"/>
    </reaction>
</comment>
<feature type="active site" description="Proton acceptor" evidence="6">
    <location>
        <position position="253"/>
    </location>
</feature>
<gene>
    <name evidence="9" type="ORF">BAQU_1285</name>
</gene>
<keyword evidence="10" id="KW-1185">Reference proteome</keyword>
<evidence type="ECO:0000256" key="8">
    <source>
        <dbReference type="RuleBase" id="RU000363"/>
    </source>
</evidence>
<dbReference type="InterPro" id="IPR002347">
    <property type="entry name" value="SDR_fam"/>
</dbReference>
<feature type="binding site" evidence="7">
    <location>
        <position position="134"/>
    </location>
    <ligand>
        <name>NAD(+)</name>
        <dbReference type="ChEBI" id="CHEBI:57540"/>
    </ligand>
</feature>
<dbReference type="PANTHER" id="PTHR43639">
    <property type="entry name" value="OXIDOREDUCTASE, SHORT-CHAIN DEHYDROGENASE/REDUCTASE FAMILY (AFU_ORTHOLOGUE AFUA_5G02870)"/>
    <property type="match status" value="1"/>
</dbReference>
<comment type="caution">
    <text evidence="9">The sequence shown here is derived from an EMBL/GenBank/DDBJ whole genome shotgun (WGS) entry which is preliminary data.</text>
</comment>
<dbReference type="InterPro" id="IPR020904">
    <property type="entry name" value="Sc_DH/Rdtase_CS"/>
</dbReference>
<dbReference type="PROSITE" id="PS00061">
    <property type="entry name" value="ADH_SHORT"/>
    <property type="match status" value="1"/>
</dbReference>
<evidence type="ECO:0000256" key="7">
    <source>
        <dbReference type="PIRSR" id="PIRSR614007-2"/>
    </source>
</evidence>
<keyword evidence="4 7" id="KW-0520">NAD</keyword>
<feature type="binding site" evidence="7">
    <location>
        <position position="257"/>
    </location>
    <ligand>
        <name>NAD(+)</name>
        <dbReference type="ChEBI" id="CHEBI:57540"/>
    </ligand>
</feature>
<comment type="similarity">
    <text evidence="1 8">Belongs to the short-chain dehydrogenases/reductases (SDR) family.</text>
</comment>
<accession>A0A261G725</accession>
<evidence type="ECO:0000256" key="4">
    <source>
        <dbReference type="ARBA" id="ARBA00023027"/>
    </source>
</evidence>
<dbReference type="PANTHER" id="PTHR43639:SF1">
    <property type="entry name" value="SHORT-CHAIN DEHYDROGENASE_REDUCTASE FAMILY PROTEIN"/>
    <property type="match status" value="1"/>
</dbReference>
<sequence length="357" mass="38212">MQPMVRSWSLQLQLRPANEIITWSSYVPPSYCCASTLKRTNQYITTFDAHKLTIFGENFYCKPREFASHFTYGKTYTNGVARHCGVRLPIDVKQPEGACIMNKEVAFITGSAQGIGEAIARRLVKDGFAVAIADLNFELATKVADSINDDGGKAAAFKVDVSDRGGFQQAIEDASDSLGDLNVLINNAGIAPTTPIDTITAEMFDKVYHVNVASCIWGMQAATALFKGKGHGGKIINAASQAGVVGNANLMLYSSTKFAIRGLTQVAAKDLAKDGITANAYAPGIVKTPMMMDIAHQVAVNAGKDDEWGMSTFSKDITLGRLSEASDVANAVAFLAGHNSDYITGQTLIVDGGMQFQ</sequence>
<feature type="binding site" evidence="7">
    <location>
        <position position="253"/>
    </location>
    <ligand>
        <name>NAD(+)</name>
        <dbReference type="ChEBI" id="CHEBI:57540"/>
    </ligand>
</feature>
<dbReference type="PRINTS" id="PR00081">
    <property type="entry name" value="GDHRDH"/>
</dbReference>
<dbReference type="GO" id="GO:0052588">
    <property type="term" value="F:diacetyl reductase ((S)-acetoin forming) (NAD+) activity"/>
    <property type="evidence" value="ECO:0007669"/>
    <property type="project" value="UniProtKB-EC"/>
</dbReference>
<evidence type="ECO:0000256" key="6">
    <source>
        <dbReference type="PIRSR" id="PIRSR614007-1"/>
    </source>
</evidence>
<dbReference type="Proteomes" id="UP000216451">
    <property type="component" value="Unassembled WGS sequence"/>
</dbReference>
<reference evidence="9 10" key="1">
    <citation type="journal article" date="2017" name="BMC Genomics">
        <title>Comparative genomic and phylogenomic analyses of the Bifidobacteriaceae family.</title>
        <authorList>
            <person name="Lugli G.A."/>
            <person name="Milani C."/>
            <person name="Turroni F."/>
            <person name="Duranti S."/>
            <person name="Mancabelli L."/>
            <person name="Mangifesta M."/>
            <person name="Ferrario C."/>
            <person name="Modesto M."/>
            <person name="Mattarelli P."/>
            <person name="Jiri K."/>
            <person name="van Sinderen D."/>
            <person name="Ventura M."/>
        </authorList>
    </citation>
    <scope>NUCLEOTIDE SEQUENCE [LARGE SCALE GENOMIC DNA]</scope>
    <source>
        <strain evidence="9 10">LMG 28769</strain>
    </source>
</reference>
<dbReference type="AlphaFoldDB" id="A0A261G725"/>
<organism evidence="9 10">
    <name type="scientific">Bifidobacterium aquikefiri</name>
    <dbReference type="NCBI Taxonomy" id="1653207"/>
    <lineage>
        <taxon>Bacteria</taxon>
        <taxon>Bacillati</taxon>
        <taxon>Actinomycetota</taxon>
        <taxon>Actinomycetes</taxon>
        <taxon>Bifidobacteriales</taxon>
        <taxon>Bifidobacteriaceae</taxon>
        <taxon>Bifidobacterium</taxon>
    </lineage>
</organism>
<dbReference type="InterPro" id="IPR036291">
    <property type="entry name" value="NAD(P)-bd_dom_sf"/>
</dbReference>
<dbReference type="InterPro" id="IPR014007">
    <property type="entry name" value="23BDH"/>
</dbReference>
<evidence type="ECO:0000256" key="3">
    <source>
        <dbReference type="ARBA" id="ARBA00023002"/>
    </source>
</evidence>
<keyword evidence="3" id="KW-0560">Oxidoreductase</keyword>
<protein>
    <recommendedName>
        <fullName evidence="2">diacetyl reductase [(S)-acetoin forming]</fullName>
        <ecNumber evidence="2">1.1.1.304</ecNumber>
    </recommendedName>
</protein>
<evidence type="ECO:0000313" key="10">
    <source>
        <dbReference type="Proteomes" id="UP000216451"/>
    </source>
</evidence>
<evidence type="ECO:0000313" key="9">
    <source>
        <dbReference type="EMBL" id="OZG67212.1"/>
    </source>
</evidence>
<proteinExistence type="inferred from homology"/>
<feature type="binding site" evidence="7">
    <location>
        <begin position="283"/>
        <end position="288"/>
    </location>
    <ligand>
        <name>NAD(+)</name>
        <dbReference type="ChEBI" id="CHEBI:57540"/>
    </ligand>
</feature>
<feature type="binding site" evidence="7">
    <location>
        <begin position="160"/>
        <end position="161"/>
    </location>
    <ligand>
        <name>NAD(+)</name>
        <dbReference type="ChEBI" id="CHEBI:57540"/>
    </ligand>
</feature>
<dbReference type="Pfam" id="PF00106">
    <property type="entry name" value="adh_short"/>
    <property type="match status" value="1"/>
</dbReference>
<dbReference type="NCBIfam" id="NF006394">
    <property type="entry name" value="PRK08643.1"/>
    <property type="match status" value="1"/>
</dbReference>
<feature type="binding site" evidence="7">
    <location>
        <begin position="113"/>
        <end position="115"/>
    </location>
    <ligand>
        <name>NAD(+)</name>
        <dbReference type="ChEBI" id="CHEBI:57540"/>
    </ligand>
</feature>
<dbReference type="GO" id="GO:0045150">
    <property type="term" value="P:acetoin catabolic process"/>
    <property type="evidence" value="ECO:0007669"/>
    <property type="project" value="InterPro"/>
</dbReference>
<evidence type="ECO:0000256" key="2">
    <source>
        <dbReference type="ARBA" id="ARBA00012848"/>
    </source>
</evidence>
<feature type="binding site" evidence="7">
    <location>
        <position position="187"/>
    </location>
    <ligand>
        <name>NAD(+)</name>
        <dbReference type="ChEBI" id="CHEBI:57540"/>
    </ligand>
</feature>
<evidence type="ECO:0000256" key="1">
    <source>
        <dbReference type="ARBA" id="ARBA00006484"/>
    </source>
</evidence>
<dbReference type="NCBIfam" id="TIGR02415">
    <property type="entry name" value="23BDH"/>
    <property type="match status" value="1"/>
</dbReference>
<dbReference type="SUPFAM" id="SSF51735">
    <property type="entry name" value="NAD(P)-binding Rossmann-fold domains"/>
    <property type="match status" value="1"/>
</dbReference>
<name>A0A261G725_9BIFI</name>
<dbReference type="PRINTS" id="PR00080">
    <property type="entry name" value="SDRFAMILY"/>
</dbReference>
<dbReference type="Gene3D" id="3.40.50.720">
    <property type="entry name" value="NAD(P)-binding Rossmann-like Domain"/>
    <property type="match status" value="1"/>
</dbReference>
<dbReference type="EC" id="1.1.1.304" evidence="2"/>
<dbReference type="EMBL" id="MWXA01000005">
    <property type="protein sequence ID" value="OZG67212.1"/>
    <property type="molecule type" value="Genomic_DNA"/>
</dbReference>
<dbReference type="FunFam" id="3.40.50.720:FF:000084">
    <property type="entry name" value="Short-chain dehydrogenase reductase"/>
    <property type="match status" value="1"/>
</dbReference>